<proteinExistence type="predicted"/>
<organism evidence="3 4">
    <name type="scientific">Methanimicrococcus hacksteinii</name>
    <dbReference type="NCBI Taxonomy" id="3028293"/>
    <lineage>
        <taxon>Archaea</taxon>
        <taxon>Methanobacteriati</taxon>
        <taxon>Methanobacteriota</taxon>
        <taxon>Stenosarchaea group</taxon>
        <taxon>Methanomicrobia</taxon>
        <taxon>Methanosarcinales</taxon>
        <taxon>Methanosarcinaceae</taxon>
        <taxon>Methanimicrococcus</taxon>
    </lineage>
</organism>
<feature type="region of interest" description="Disordered" evidence="1">
    <location>
        <begin position="1"/>
        <end position="39"/>
    </location>
</feature>
<accession>A0ABU3VNW5</accession>
<dbReference type="PANTHER" id="PTHR30217:SF10">
    <property type="entry name" value="23S RRNA 5-HYDROXYCYTIDINE C2501 SYNTHASE"/>
    <property type="match status" value="1"/>
</dbReference>
<evidence type="ECO:0000313" key="4">
    <source>
        <dbReference type="Proteomes" id="UP001272052"/>
    </source>
</evidence>
<dbReference type="InterPro" id="IPR001539">
    <property type="entry name" value="Peptidase_U32"/>
</dbReference>
<gene>
    <name evidence="3" type="ORF">MmiAt1_06540</name>
</gene>
<name>A0ABU3VNW5_9EURY</name>
<dbReference type="Pfam" id="PF12392">
    <property type="entry name" value="DUF3656"/>
    <property type="match status" value="1"/>
</dbReference>
<comment type="caution">
    <text evidence="3">The sequence shown here is derived from an EMBL/GenBank/DDBJ whole genome shotgun (WGS) entry which is preliminary data.</text>
</comment>
<dbReference type="Proteomes" id="UP001272052">
    <property type="component" value="Unassembled WGS sequence"/>
</dbReference>
<evidence type="ECO:0000256" key="1">
    <source>
        <dbReference type="SAM" id="MobiDB-lite"/>
    </source>
</evidence>
<dbReference type="EMBL" id="JAWDKC010000012">
    <property type="protein sequence ID" value="MDV0445097.1"/>
    <property type="molecule type" value="Genomic_DNA"/>
</dbReference>
<dbReference type="InterPro" id="IPR051454">
    <property type="entry name" value="RNA/ubiquinone_mod_enzymes"/>
</dbReference>
<protein>
    <recommendedName>
        <fullName evidence="2">Peptidase U32 collagenase domain-containing protein</fullName>
    </recommendedName>
</protein>
<keyword evidence="4" id="KW-1185">Reference proteome</keyword>
<reference evidence="3 4" key="1">
    <citation type="submission" date="2023-06" db="EMBL/GenBank/DDBJ databases">
        <title>Genome sequence of Methanimicrococcus sp. At1.</title>
        <authorList>
            <person name="Protasov E."/>
            <person name="Platt K."/>
            <person name="Poehlein A."/>
            <person name="Daniel R."/>
            <person name="Brune A."/>
        </authorList>
    </citation>
    <scope>NUCLEOTIDE SEQUENCE [LARGE SCALE GENOMIC DNA]</scope>
    <source>
        <strain evidence="3 4">At1</strain>
    </source>
</reference>
<feature type="compositionally biased region" description="Polar residues" evidence="1">
    <location>
        <begin position="25"/>
        <end position="37"/>
    </location>
</feature>
<dbReference type="InterPro" id="IPR020988">
    <property type="entry name" value="Pept_U32_collagenase"/>
</dbReference>
<dbReference type="Pfam" id="PF01136">
    <property type="entry name" value="Peptidase_U32"/>
    <property type="match status" value="2"/>
</dbReference>
<evidence type="ECO:0000313" key="3">
    <source>
        <dbReference type="EMBL" id="MDV0445097.1"/>
    </source>
</evidence>
<evidence type="ECO:0000259" key="2">
    <source>
        <dbReference type="Pfam" id="PF12392"/>
    </source>
</evidence>
<feature type="domain" description="Peptidase U32 collagenase" evidence="2">
    <location>
        <begin position="515"/>
        <end position="621"/>
    </location>
</feature>
<dbReference type="RefSeq" id="WP_318785521.1">
    <property type="nucleotide sequence ID" value="NZ_JAWDKC010000012.1"/>
</dbReference>
<dbReference type="PANTHER" id="PTHR30217">
    <property type="entry name" value="PEPTIDASE U32 FAMILY"/>
    <property type="match status" value="1"/>
</dbReference>
<sequence length="1009" mass="109558">MSSSDSSKTDSQDIVSDISDEFDGSNLSDASDTSDVSDLSPPELLAPAGTFLSLIAAVQNGADAVYMGASRFSARAYAGNFSDSELAAGIDYAHAFGKKVYVTLNTLYKDDELDDVMLLLDELYCRGVDSVIVQDLGLLFRAASRYPDFAVHASTQMTVHNSYHASFLQKHGVSRVVPARENSIPELAEIKKTGVEVETFVHGALCICYSGQCLFSSLVGSRSGNRGKCAQPCRKRYTLLVRGKPVFVDGQYLLSPKDLNASETLKNLIQAGVDSFKIEGRMKKPEYVAGVVSVYRNLIDRIISEQNSGTLPTPAEEEKLLKLFNRGFTGGYFFKNPKNDLMSRKLPYNKGIPVGKITQTDRRNSNISVLLESELSAHDGISIGDIGKNMNSTEDPRIGFTVKKMYVGRKICSKAGPGDTVEIPMPPAEYGSKFPAAGDSVYKTFDFELQKDLLKTFPAAATDEERTALIEETVLSAYGGSSSCNLSAADSSAVSPADDSSVVSPADSLSVPEMIEKLSPSESIQIPVSFDCKLTVGMPILITASDSEGLSVSVSSDYIIEPAQKNPFSKEQASDLLFKLGGTIWQTQSADVSVSGDCFVPVGEFKNARNKVLQALLNERIVRRQRQLPGNLNSNDSNKASGILQTDSESDFPAPEISVCVYSKEGLFAALNAGADRIYAGGDLFKDPVSGVEFGLTAEDLRGLQNELSASDLDNIFFKTPSVTKENDFVSLKQNLEILKETGISGILASNVGVYEFIQSDSDFADYFKIAIDLSFNIFNSNAADFFFGQGVSSVIVSPELSISEIDKLIQSSASAADSFPVFECCVHGRQRLMITEHPLLQSLLAGKSFSSPQASAFESESETASDFKTNFGSNSESVSLSDYMLKDSKNYQFPVLTDAAGRNHLFNSKELNAFDLLSKIRKAGISCFRIDGIGHTSEEIFSLVKSYKTELSRIDHTAEKTDGKMIETAETTKTAKTENLSENRSEDVILYSQDGSEYTKGNFLRSTD</sequence>